<dbReference type="CDD" id="cd02068">
    <property type="entry name" value="radical_SAM_B12_BD"/>
    <property type="match status" value="1"/>
</dbReference>
<evidence type="ECO:0000256" key="5">
    <source>
        <dbReference type="ARBA" id="ARBA00023014"/>
    </source>
</evidence>
<dbReference type="SFLD" id="SFLDG01082">
    <property type="entry name" value="B12-binding_domain_containing"/>
    <property type="match status" value="1"/>
</dbReference>
<dbReference type="Gene3D" id="3.40.50.280">
    <property type="entry name" value="Cobalamin-binding domain"/>
    <property type="match status" value="1"/>
</dbReference>
<keyword evidence="4" id="KW-0408">Iron</keyword>
<comment type="caution">
    <text evidence="8">The sequence shown here is derived from an EMBL/GenBank/DDBJ whole genome shotgun (WGS) entry which is preliminary data.</text>
</comment>
<dbReference type="GO" id="GO:0003824">
    <property type="term" value="F:catalytic activity"/>
    <property type="evidence" value="ECO:0007669"/>
    <property type="project" value="InterPro"/>
</dbReference>
<evidence type="ECO:0000256" key="1">
    <source>
        <dbReference type="ARBA" id="ARBA00001966"/>
    </source>
</evidence>
<dbReference type="SUPFAM" id="SSF102114">
    <property type="entry name" value="Radical SAM enzymes"/>
    <property type="match status" value="1"/>
</dbReference>
<sequence length="431" mass="48660">MKLLFISVNRFKAMPPMPLGLASVIAQLDDRRHEIRVLDLMFSNHPEADVKSALSSFSPDLIGISIRNVDNQCSLNMEYFLPEAKQLIQLCRSNSDATVVIGGSAFTVSPIAAFEYLEPDFGIVGEGELVFRELVERIERNIDWSDLSGLVWRTPQGITANPPKLIEDLDSLRPPRRDLFDSQHYFEQGGMANMVTKQGCPFRCLYCDGPQKMGPRWRMKSPERVADELESLEKDTGATVVFFTDAIFNHPPGYAEEVCQAISRRGLNLHWVAGLHPAFMNRKLIELMRDSGCGVISLGCESGSERMLKTLRKDFTREQLQKACELLEEMQISYVLSLLVGGPGEDRETLEETVDFLDKRAPLFLDMCIGIRLMPDTALREIAVQESVISADDPLLEPKFYISSHVKDWVADYLKDACSRHNNWTLGHLRS</sequence>
<dbReference type="SFLD" id="SFLDS00029">
    <property type="entry name" value="Radical_SAM"/>
    <property type="match status" value="1"/>
</dbReference>
<dbReference type="InterPro" id="IPR007197">
    <property type="entry name" value="rSAM"/>
</dbReference>
<evidence type="ECO:0000256" key="2">
    <source>
        <dbReference type="ARBA" id="ARBA00022691"/>
    </source>
</evidence>
<feature type="domain" description="Radical SAM core" evidence="7">
    <location>
        <begin position="186"/>
        <end position="408"/>
    </location>
</feature>
<dbReference type="PROSITE" id="PS51918">
    <property type="entry name" value="RADICAL_SAM"/>
    <property type="match status" value="1"/>
</dbReference>
<dbReference type="InterPro" id="IPR006158">
    <property type="entry name" value="Cobalamin-bd"/>
</dbReference>
<dbReference type="GO" id="GO:0005829">
    <property type="term" value="C:cytosol"/>
    <property type="evidence" value="ECO:0007669"/>
    <property type="project" value="TreeGrafter"/>
</dbReference>
<protein>
    <submittedName>
        <fullName evidence="8">Radical SAM protein</fullName>
    </submittedName>
</protein>
<dbReference type="Pfam" id="PF04055">
    <property type="entry name" value="Radical_SAM"/>
    <property type="match status" value="1"/>
</dbReference>
<dbReference type="Proteomes" id="UP000285961">
    <property type="component" value="Unassembled WGS sequence"/>
</dbReference>
<dbReference type="InterPro" id="IPR051198">
    <property type="entry name" value="BchE-like"/>
</dbReference>
<evidence type="ECO:0000259" key="6">
    <source>
        <dbReference type="PROSITE" id="PS51332"/>
    </source>
</evidence>
<name>A0A419EVA4_9BACT</name>
<dbReference type="AlphaFoldDB" id="A0A419EVA4"/>
<dbReference type="InterPro" id="IPR006638">
    <property type="entry name" value="Elp3/MiaA/NifB-like_rSAM"/>
</dbReference>
<gene>
    <name evidence="8" type="ORF">C4532_13150</name>
</gene>
<proteinExistence type="predicted"/>
<evidence type="ECO:0000256" key="4">
    <source>
        <dbReference type="ARBA" id="ARBA00023004"/>
    </source>
</evidence>
<evidence type="ECO:0000313" key="9">
    <source>
        <dbReference type="Proteomes" id="UP000285961"/>
    </source>
</evidence>
<dbReference type="PANTHER" id="PTHR43409:SF16">
    <property type="entry name" value="SLR0320 PROTEIN"/>
    <property type="match status" value="1"/>
</dbReference>
<dbReference type="Gene3D" id="3.80.30.20">
    <property type="entry name" value="tm_1862 like domain"/>
    <property type="match status" value="1"/>
</dbReference>
<reference evidence="8 9" key="1">
    <citation type="journal article" date="2017" name="ISME J.">
        <title>Energy and carbon metabolisms in a deep terrestrial subsurface fluid microbial community.</title>
        <authorList>
            <person name="Momper L."/>
            <person name="Jungbluth S.P."/>
            <person name="Lee M.D."/>
            <person name="Amend J.P."/>
        </authorList>
    </citation>
    <scope>NUCLEOTIDE SEQUENCE [LARGE SCALE GENOMIC DNA]</scope>
    <source>
        <strain evidence="8">SURF_17</strain>
    </source>
</reference>
<dbReference type="InterPro" id="IPR034466">
    <property type="entry name" value="Methyltransferase_Class_B"/>
</dbReference>
<keyword evidence="5" id="KW-0411">Iron-sulfur</keyword>
<dbReference type="GO" id="GO:0031419">
    <property type="term" value="F:cobalamin binding"/>
    <property type="evidence" value="ECO:0007669"/>
    <property type="project" value="InterPro"/>
</dbReference>
<evidence type="ECO:0000256" key="3">
    <source>
        <dbReference type="ARBA" id="ARBA00022723"/>
    </source>
</evidence>
<dbReference type="SFLD" id="SFLDG01123">
    <property type="entry name" value="methyltransferase_(Class_B)"/>
    <property type="match status" value="1"/>
</dbReference>
<dbReference type="PROSITE" id="PS51332">
    <property type="entry name" value="B12_BINDING"/>
    <property type="match status" value="1"/>
</dbReference>
<dbReference type="GO" id="GO:0046872">
    <property type="term" value="F:metal ion binding"/>
    <property type="evidence" value="ECO:0007669"/>
    <property type="project" value="UniProtKB-KW"/>
</dbReference>
<dbReference type="SMART" id="SM00729">
    <property type="entry name" value="Elp3"/>
    <property type="match status" value="1"/>
</dbReference>
<accession>A0A419EVA4</accession>
<evidence type="ECO:0000313" key="8">
    <source>
        <dbReference type="EMBL" id="RJP68219.1"/>
    </source>
</evidence>
<dbReference type="CDD" id="cd01335">
    <property type="entry name" value="Radical_SAM"/>
    <property type="match status" value="1"/>
</dbReference>
<dbReference type="InterPro" id="IPR023404">
    <property type="entry name" value="rSAM_horseshoe"/>
</dbReference>
<dbReference type="Pfam" id="PF02310">
    <property type="entry name" value="B12-binding"/>
    <property type="match status" value="1"/>
</dbReference>
<keyword evidence="3" id="KW-0479">Metal-binding</keyword>
<dbReference type="EMBL" id="QZKI01000093">
    <property type="protein sequence ID" value="RJP68219.1"/>
    <property type="molecule type" value="Genomic_DNA"/>
</dbReference>
<comment type="cofactor">
    <cofactor evidence="1">
        <name>[4Fe-4S] cluster</name>
        <dbReference type="ChEBI" id="CHEBI:49883"/>
    </cofactor>
</comment>
<keyword evidence="2" id="KW-0949">S-adenosyl-L-methionine</keyword>
<feature type="domain" description="B12-binding" evidence="6">
    <location>
        <begin position="1"/>
        <end position="145"/>
    </location>
</feature>
<dbReference type="InterPro" id="IPR058240">
    <property type="entry name" value="rSAM_sf"/>
</dbReference>
<dbReference type="GO" id="GO:0051539">
    <property type="term" value="F:4 iron, 4 sulfur cluster binding"/>
    <property type="evidence" value="ECO:0007669"/>
    <property type="project" value="UniProtKB-KW"/>
</dbReference>
<organism evidence="8 9">
    <name type="scientific">Candidatus Abyssobacteria bacterium SURF_17</name>
    <dbReference type="NCBI Taxonomy" id="2093361"/>
    <lineage>
        <taxon>Bacteria</taxon>
        <taxon>Pseudomonadati</taxon>
        <taxon>Candidatus Hydrogenedentota</taxon>
        <taxon>Candidatus Abyssobacteria</taxon>
    </lineage>
</organism>
<dbReference type="PANTHER" id="PTHR43409">
    <property type="entry name" value="ANAEROBIC MAGNESIUM-PROTOPORPHYRIN IX MONOMETHYL ESTER CYCLASE-RELATED"/>
    <property type="match status" value="1"/>
</dbReference>
<evidence type="ECO:0000259" key="7">
    <source>
        <dbReference type="PROSITE" id="PS51918"/>
    </source>
</evidence>